<feature type="transmembrane region" description="Helical" evidence="2">
    <location>
        <begin position="24"/>
        <end position="44"/>
    </location>
</feature>
<keyword evidence="2" id="KW-1133">Transmembrane helix</keyword>
<dbReference type="EMBL" id="RAPF01000011">
    <property type="protein sequence ID" value="RKF18227.1"/>
    <property type="molecule type" value="Genomic_DNA"/>
</dbReference>
<evidence type="ECO:0000313" key="4">
    <source>
        <dbReference type="Proteomes" id="UP000284395"/>
    </source>
</evidence>
<dbReference type="Proteomes" id="UP000284395">
    <property type="component" value="Unassembled WGS sequence"/>
</dbReference>
<evidence type="ECO:0000256" key="2">
    <source>
        <dbReference type="SAM" id="Phobius"/>
    </source>
</evidence>
<name>A0A420EC02_9SPHN</name>
<feature type="compositionally biased region" description="Acidic residues" evidence="1">
    <location>
        <begin position="70"/>
        <end position="80"/>
    </location>
</feature>
<reference evidence="3 4" key="1">
    <citation type="submission" date="2018-09" db="EMBL/GenBank/DDBJ databases">
        <title>Altererythrobacter spongiae sp. nov., isolated from a marine sponge.</title>
        <authorList>
            <person name="Zhuang L."/>
            <person name="Luo L."/>
        </authorList>
    </citation>
    <scope>NUCLEOTIDE SEQUENCE [LARGE SCALE GENOMIC DNA]</scope>
    <source>
        <strain evidence="3 4">HN-Y73</strain>
    </source>
</reference>
<feature type="compositionally biased region" description="Pro residues" evidence="1">
    <location>
        <begin position="89"/>
        <end position="106"/>
    </location>
</feature>
<evidence type="ECO:0000313" key="3">
    <source>
        <dbReference type="EMBL" id="RKF18227.1"/>
    </source>
</evidence>
<gene>
    <name evidence="3" type="ORF">D6851_15585</name>
</gene>
<evidence type="ECO:0008006" key="5">
    <source>
        <dbReference type="Google" id="ProtNLM"/>
    </source>
</evidence>
<keyword evidence="2" id="KW-0812">Transmembrane</keyword>
<sequence>MSQQIPLPEQSLLHRVRARLGPRLTALLLAIVLEVLMLLALLTLEPSFSGPAQPEETISSFDVRPSAEQTQEEPEQDTTEPEQSQTEPEPAPVQPEQAPPTPPQPVEPQILEQQTQPTPAISIPSDQMIAPDIAPPPAQAAPKPKKKIGVKMGPKMGPSGAAGPSDTAVVGTAPNGEPLYAASWYREPTDGELRGYLSTAQGPGWGLIACRTVPDYRVEDCVPLGESPRGSNIARAVLAASWQFRVRPPRVGGELQVGEWVRIRIDYGQKSG</sequence>
<protein>
    <recommendedName>
        <fullName evidence="5">Energy transducer TonB</fullName>
    </recommendedName>
</protein>
<dbReference type="RefSeq" id="WP_120325817.1">
    <property type="nucleotide sequence ID" value="NZ_RAPF01000011.1"/>
</dbReference>
<keyword evidence="4" id="KW-1185">Reference proteome</keyword>
<proteinExistence type="predicted"/>
<evidence type="ECO:0000256" key="1">
    <source>
        <dbReference type="SAM" id="MobiDB-lite"/>
    </source>
</evidence>
<keyword evidence="2" id="KW-0472">Membrane</keyword>
<dbReference type="AlphaFoldDB" id="A0A420EC02"/>
<dbReference type="OrthoDB" id="7410762at2"/>
<feature type="region of interest" description="Disordered" evidence="1">
    <location>
        <begin position="49"/>
        <end position="147"/>
    </location>
</feature>
<comment type="caution">
    <text evidence="3">The sequence shown here is derived from an EMBL/GenBank/DDBJ whole genome shotgun (WGS) entry which is preliminary data.</text>
</comment>
<accession>A0A420EC02</accession>
<organism evidence="3 4">
    <name type="scientific">Altericroceibacterium spongiae</name>
    <dbReference type="NCBI Taxonomy" id="2320269"/>
    <lineage>
        <taxon>Bacteria</taxon>
        <taxon>Pseudomonadati</taxon>
        <taxon>Pseudomonadota</taxon>
        <taxon>Alphaproteobacteria</taxon>
        <taxon>Sphingomonadales</taxon>
        <taxon>Erythrobacteraceae</taxon>
        <taxon>Altericroceibacterium</taxon>
    </lineage>
</organism>